<dbReference type="InterPro" id="IPR001841">
    <property type="entry name" value="Znf_RING"/>
</dbReference>
<keyword evidence="13" id="KW-0832">Ubl conjugation</keyword>
<feature type="compositionally biased region" description="Low complexity" evidence="21">
    <location>
        <begin position="491"/>
        <end position="512"/>
    </location>
</feature>
<dbReference type="InterPro" id="IPR040178">
    <property type="entry name" value="RNF220_RING"/>
</dbReference>
<evidence type="ECO:0000256" key="12">
    <source>
        <dbReference type="ARBA" id="ARBA00022833"/>
    </source>
</evidence>
<evidence type="ECO:0000256" key="3">
    <source>
        <dbReference type="ARBA" id="ARBA00004906"/>
    </source>
</evidence>
<dbReference type="Pfam" id="PF15926">
    <property type="entry name" value="RNF220"/>
    <property type="match status" value="1"/>
</dbReference>
<evidence type="ECO:0000259" key="22">
    <source>
        <dbReference type="PROSITE" id="PS50089"/>
    </source>
</evidence>
<evidence type="ECO:0000256" key="7">
    <source>
        <dbReference type="ARBA" id="ARBA00022553"/>
    </source>
</evidence>
<dbReference type="PANTHER" id="PTHR13459:SF1">
    <property type="entry name" value="E3 UBIQUITIN-PROTEIN LIGASE RNF220 ISOFORM X1"/>
    <property type="match status" value="1"/>
</dbReference>
<evidence type="ECO:0000256" key="20">
    <source>
        <dbReference type="SAM" id="Coils"/>
    </source>
</evidence>
<evidence type="ECO:0000256" key="21">
    <source>
        <dbReference type="SAM" id="MobiDB-lite"/>
    </source>
</evidence>
<keyword evidence="8" id="KW-0808">Transferase</keyword>
<evidence type="ECO:0000256" key="8">
    <source>
        <dbReference type="ARBA" id="ARBA00022679"/>
    </source>
</evidence>
<feature type="coiled-coil region" evidence="20">
    <location>
        <begin position="522"/>
        <end position="549"/>
    </location>
</feature>
<evidence type="ECO:0000313" key="23">
    <source>
        <dbReference type="RefSeq" id="XP_042631676.1"/>
    </source>
</evidence>
<dbReference type="PROSITE" id="PS50089">
    <property type="entry name" value="ZF_RING_2"/>
    <property type="match status" value="1"/>
</dbReference>
<evidence type="ECO:0000256" key="4">
    <source>
        <dbReference type="ARBA" id="ARBA00012483"/>
    </source>
</evidence>
<evidence type="ECO:0000256" key="13">
    <source>
        <dbReference type="ARBA" id="ARBA00022843"/>
    </source>
</evidence>
<comment type="pathway">
    <text evidence="3">Protein modification; protein ubiquitination.</text>
</comment>
<dbReference type="InterPro" id="IPR052443">
    <property type="entry name" value="E3_ubiq-ligase_RNF220-like"/>
</dbReference>
<evidence type="ECO:0000256" key="1">
    <source>
        <dbReference type="ARBA" id="ARBA00000900"/>
    </source>
</evidence>
<dbReference type="PANTHER" id="PTHR13459">
    <property type="entry name" value="E3 UBIQUITIN-PROTEIN LIGASE RNF220 ISOFORM X1"/>
    <property type="match status" value="1"/>
</dbReference>
<feature type="domain" description="RING-type" evidence="22">
    <location>
        <begin position="551"/>
        <end position="590"/>
    </location>
</feature>
<dbReference type="FunFam" id="3.30.40.10:FF:000195">
    <property type="entry name" value="E3 ubiquitin-protein ligase RNF220"/>
    <property type="match status" value="1"/>
</dbReference>
<comment type="catalytic activity">
    <reaction evidence="1">
        <text>S-ubiquitinyl-[E2 ubiquitin-conjugating enzyme]-L-cysteine + [acceptor protein]-L-lysine = [E2 ubiquitin-conjugating enzyme]-L-cysteine + N(6)-ubiquitinyl-[acceptor protein]-L-lysine.</text>
        <dbReference type="EC" id="2.3.2.27"/>
    </reaction>
</comment>
<keyword evidence="11" id="KW-0833">Ubl conjugation pathway</keyword>
<dbReference type="GeneID" id="122134098"/>
<evidence type="ECO:0000256" key="15">
    <source>
        <dbReference type="ARBA" id="ARBA00063526"/>
    </source>
</evidence>
<keyword evidence="5" id="KW-0963">Cytoplasm</keyword>
<dbReference type="Pfam" id="PF13923">
    <property type="entry name" value="zf-C3HC4_2"/>
    <property type="match status" value="1"/>
</dbReference>
<keyword evidence="14 20" id="KW-0175">Coiled coil</keyword>
<protein>
    <recommendedName>
        <fullName evidence="16">E3 ubiquitin-protein ligase RNF220</fullName>
        <ecNumber evidence="4">2.3.2.27</ecNumber>
    </recommendedName>
    <alternativeName>
        <fullName evidence="18">RING finger protein 220</fullName>
    </alternativeName>
    <alternativeName>
        <fullName evidence="17">RING-type E3 ubiquitin transferase RNF220</fullName>
    </alternativeName>
</protein>
<evidence type="ECO:0000256" key="17">
    <source>
        <dbReference type="ARBA" id="ARBA00079756"/>
    </source>
</evidence>
<keyword evidence="7" id="KW-0597">Phosphoprotein</keyword>
<dbReference type="Proteomes" id="UP001155660">
    <property type="component" value="Chromosome A2"/>
</dbReference>
<proteinExistence type="predicted"/>
<organism evidence="23">
    <name type="scientific">Cyprinus carpio</name>
    <name type="common">Common carp</name>
    <dbReference type="NCBI Taxonomy" id="7962"/>
    <lineage>
        <taxon>Eukaryota</taxon>
        <taxon>Metazoa</taxon>
        <taxon>Chordata</taxon>
        <taxon>Craniata</taxon>
        <taxon>Vertebrata</taxon>
        <taxon>Euteleostomi</taxon>
        <taxon>Actinopterygii</taxon>
        <taxon>Neopterygii</taxon>
        <taxon>Teleostei</taxon>
        <taxon>Ostariophysi</taxon>
        <taxon>Cypriniformes</taxon>
        <taxon>Cyprinidae</taxon>
        <taxon>Cyprininae</taxon>
        <taxon>Cyprinus</taxon>
    </lineage>
</organism>
<dbReference type="RefSeq" id="XP_042631676.1">
    <property type="nucleotide sequence ID" value="XM_042775742.1"/>
</dbReference>
<dbReference type="GO" id="GO:0008270">
    <property type="term" value="F:zinc ion binding"/>
    <property type="evidence" value="ECO:0007669"/>
    <property type="project" value="UniProtKB-KW"/>
</dbReference>
<dbReference type="EC" id="2.3.2.27" evidence="4"/>
<dbReference type="CDD" id="cd16563">
    <property type="entry name" value="RING-HC_RNF220"/>
    <property type="match status" value="1"/>
</dbReference>
<comment type="subcellular location">
    <subcellularLocation>
        <location evidence="2">Cytoplasm</location>
    </subcellularLocation>
</comment>
<reference evidence="23" key="1">
    <citation type="submission" date="2025-08" db="UniProtKB">
        <authorList>
            <consortium name="RefSeq"/>
        </authorList>
    </citation>
    <scope>IDENTIFICATION</scope>
    <source>
        <tissue evidence="23">Muscle</tissue>
    </source>
</reference>
<dbReference type="GO" id="GO:0006513">
    <property type="term" value="P:protein monoubiquitination"/>
    <property type="evidence" value="ECO:0007669"/>
    <property type="project" value="UniProtKB-ARBA"/>
</dbReference>
<sequence>MDLHRAAFKMESSSYLPNPLASPALMVLASTAEASRDASIPCQQPRPFGVPVSVEKDVHLPFNNGSYTFASMYHRQGAVPPGFPNRDFPPSLLHLHHQFAPPNLDCSPISMLNHSGVGAFRPFASPLEDRDGSGGGYQSAFTPAKRLKGCLEAEASPHLRYSDAEGKEYDFGSSQIPSNSPNALKAVEDAGKKIFAVSGLLSDRETSSSPEDRIERCKKKVSLYDSQAPICPICQVLLRPGELQEHMEQEMERLTHMHISKNPSHKDINAAPGTPKSLLLSVHIKREGESPVVSPLSSDEAHHSDRYQTFLRVRANRQTRLNARIGKMKRRKPEDGQVCPLCSAPLTGTEEEMSRHVEQCLFKREGGTEEDSADVEGENGTRFEEYEWCGQKRVRATTLLEGGFRGTGFAMCSTKESHDSDADLDVDGDDTLEYGKAQYTEADIIPCSGEDQGEAKEREALRGAVLNGGVPSNRITPEFSKWASDEMPSTSNGESSKQEPSSSSSSSTPRTCKNSEIEKITEDSTATTLEALKARIRELEKQILRGDRYKCLICMDSYTMPLTSIQCWHVHCEECWLRTLGNKKLCPQCNTITSPGDLRRVYL</sequence>
<evidence type="ECO:0000256" key="16">
    <source>
        <dbReference type="ARBA" id="ARBA00067773"/>
    </source>
</evidence>
<accession>A0A9Q9Z5B2</accession>
<evidence type="ECO:0000256" key="19">
    <source>
        <dbReference type="PROSITE-ProRule" id="PRU00175"/>
    </source>
</evidence>
<evidence type="ECO:0000256" key="6">
    <source>
        <dbReference type="ARBA" id="ARBA00022499"/>
    </source>
</evidence>
<evidence type="ECO:0000256" key="9">
    <source>
        <dbReference type="ARBA" id="ARBA00022723"/>
    </source>
</evidence>
<name>A0A9Q9Z5B2_CYPCA</name>
<keyword evidence="9" id="KW-0479">Metal-binding</keyword>
<evidence type="ECO:0000256" key="14">
    <source>
        <dbReference type="ARBA" id="ARBA00023054"/>
    </source>
</evidence>
<dbReference type="GO" id="GO:0005737">
    <property type="term" value="C:cytoplasm"/>
    <property type="evidence" value="ECO:0007669"/>
    <property type="project" value="UniProtKB-SubCell"/>
</dbReference>
<dbReference type="InterPro" id="IPR031824">
    <property type="entry name" value="RNF220_mid"/>
</dbReference>
<feature type="region of interest" description="Disordered" evidence="21">
    <location>
        <begin position="483"/>
        <end position="518"/>
    </location>
</feature>
<comment type="subunit">
    <text evidence="15">Interacts with SIN3B. Interacts with CTNNB1 (via Armadillo repeats 2-8). Interacts with USP7 (via MATH domain).</text>
</comment>
<evidence type="ECO:0000256" key="2">
    <source>
        <dbReference type="ARBA" id="ARBA00004496"/>
    </source>
</evidence>
<keyword evidence="12" id="KW-0862">Zinc</keyword>
<evidence type="ECO:0000256" key="5">
    <source>
        <dbReference type="ARBA" id="ARBA00022490"/>
    </source>
</evidence>
<evidence type="ECO:0000256" key="18">
    <source>
        <dbReference type="ARBA" id="ARBA00083046"/>
    </source>
</evidence>
<keyword evidence="6" id="KW-1017">Isopeptide bond</keyword>
<evidence type="ECO:0000256" key="10">
    <source>
        <dbReference type="ARBA" id="ARBA00022771"/>
    </source>
</evidence>
<dbReference type="AlphaFoldDB" id="A0A9Q9Z5B2"/>
<gene>
    <name evidence="23" type="primary">LOC122134098</name>
</gene>
<dbReference type="GO" id="GO:0061630">
    <property type="term" value="F:ubiquitin protein ligase activity"/>
    <property type="evidence" value="ECO:0007669"/>
    <property type="project" value="UniProtKB-EC"/>
</dbReference>
<evidence type="ECO:0000256" key="11">
    <source>
        <dbReference type="ARBA" id="ARBA00022786"/>
    </source>
</evidence>
<keyword evidence="10 19" id="KW-0863">Zinc-finger</keyword>